<dbReference type="EMBL" id="BAAAQM010000020">
    <property type="protein sequence ID" value="GAA1974555.1"/>
    <property type="molecule type" value="Genomic_DNA"/>
</dbReference>
<dbReference type="Pfam" id="PF12679">
    <property type="entry name" value="ABC2_membrane_2"/>
    <property type="match status" value="1"/>
</dbReference>
<feature type="transmembrane region" description="Helical" evidence="1">
    <location>
        <begin position="185"/>
        <end position="202"/>
    </location>
</feature>
<dbReference type="Proteomes" id="UP001499854">
    <property type="component" value="Unassembled WGS sequence"/>
</dbReference>
<reference evidence="2 3" key="1">
    <citation type="journal article" date="2019" name="Int. J. Syst. Evol. Microbiol.">
        <title>The Global Catalogue of Microorganisms (GCM) 10K type strain sequencing project: providing services to taxonomists for standard genome sequencing and annotation.</title>
        <authorList>
            <consortium name="The Broad Institute Genomics Platform"/>
            <consortium name="The Broad Institute Genome Sequencing Center for Infectious Disease"/>
            <person name="Wu L."/>
            <person name="Ma J."/>
        </authorList>
    </citation>
    <scope>NUCLEOTIDE SEQUENCE [LARGE SCALE GENOMIC DNA]</scope>
    <source>
        <strain evidence="2 3">JCM 16013</strain>
    </source>
</reference>
<comment type="caution">
    <text evidence="2">The sequence shown here is derived from an EMBL/GenBank/DDBJ whole genome shotgun (WGS) entry which is preliminary data.</text>
</comment>
<keyword evidence="1" id="KW-1133">Transmembrane helix</keyword>
<proteinExistence type="predicted"/>
<keyword evidence="1" id="KW-0812">Transmembrane</keyword>
<keyword evidence="3" id="KW-1185">Reference proteome</keyword>
<evidence type="ECO:0000313" key="2">
    <source>
        <dbReference type="EMBL" id="GAA1974555.1"/>
    </source>
</evidence>
<evidence type="ECO:0000256" key="1">
    <source>
        <dbReference type="SAM" id="Phobius"/>
    </source>
</evidence>
<name>A0ABN2RTC5_9ACTN</name>
<evidence type="ECO:0000313" key="3">
    <source>
        <dbReference type="Proteomes" id="UP001499854"/>
    </source>
</evidence>
<feature type="transmembrane region" description="Helical" evidence="1">
    <location>
        <begin position="321"/>
        <end position="338"/>
    </location>
</feature>
<organism evidence="2 3">
    <name type="scientific">Catenulispora subtropica</name>
    <dbReference type="NCBI Taxonomy" id="450798"/>
    <lineage>
        <taxon>Bacteria</taxon>
        <taxon>Bacillati</taxon>
        <taxon>Actinomycetota</taxon>
        <taxon>Actinomycetes</taxon>
        <taxon>Catenulisporales</taxon>
        <taxon>Catenulisporaceae</taxon>
        <taxon>Catenulispora</taxon>
    </lineage>
</organism>
<feature type="transmembrane region" description="Helical" evidence="1">
    <location>
        <begin position="70"/>
        <end position="92"/>
    </location>
</feature>
<evidence type="ECO:0008006" key="4">
    <source>
        <dbReference type="Google" id="ProtNLM"/>
    </source>
</evidence>
<feature type="transmembrane region" description="Helical" evidence="1">
    <location>
        <begin position="21"/>
        <end position="39"/>
    </location>
</feature>
<gene>
    <name evidence="2" type="ORF">GCM10009838_38220</name>
</gene>
<feature type="transmembrane region" description="Helical" evidence="1">
    <location>
        <begin position="113"/>
        <end position="136"/>
    </location>
</feature>
<feature type="transmembrane region" description="Helical" evidence="1">
    <location>
        <begin position="156"/>
        <end position="178"/>
    </location>
</feature>
<accession>A0ABN2RTC5</accession>
<protein>
    <recommendedName>
        <fullName evidence="4">Transmembrane transport protein</fullName>
    </recommendedName>
</protein>
<keyword evidence="1" id="KW-0472">Membrane</keyword>
<sequence>METGEGFMRGLIWLTWRQHRWPILASAVLTAGLATWMLVTTSRLRILADQCPAASCEHGGVDKTASFASYQMNVVAFLPVLVAVFWGVPLLAREFEQRTLPLAWSQDVSRQKWLLGKSAMLTVLIAAMAAVLAGVVARMAHAYHLYTGDSLFEGSAFQAGGWLPLTLAPAWLAFGIAAGAATRRVLPGIAVVGAAWVGRMSLMPHVREDGFMAPAQWDRPIRSDDLPGAKPGDQGGIARIPENGMSVSSHPEIFVDAQGKHYTGHDIDLWCGTGPQNAAPGSKIGKGGDFADCLNAHHIVAKAIEYQPASRMGTFHLMENGLNLGLFAASLLFAWWCVRRARTTTV</sequence>